<keyword evidence="3" id="KW-1185">Reference proteome</keyword>
<dbReference type="PANTHER" id="PTHR31956">
    <property type="entry name" value="NON-SPECIFIC PHOSPHOLIPASE C4-RELATED"/>
    <property type="match status" value="1"/>
</dbReference>
<gene>
    <name evidence="2" type="ORF">RHSP_61553</name>
</gene>
<proteinExistence type="predicted"/>
<evidence type="ECO:0000256" key="1">
    <source>
        <dbReference type="ARBA" id="ARBA00022801"/>
    </source>
</evidence>
<dbReference type="Pfam" id="PF04185">
    <property type="entry name" value="Phosphoesterase"/>
    <property type="match status" value="1"/>
</dbReference>
<evidence type="ECO:0000313" key="3">
    <source>
        <dbReference type="Proteomes" id="UP000012429"/>
    </source>
</evidence>
<name>N6V557_9HYPH</name>
<comment type="caution">
    <text evidence="2">The sequence shown here is derived from an EMBL/GenBank/DDBJ whole genome shotgun (WGS) entry which is preliminary data.</text>
</comment>
<dbReference type="GO" id="GO:0009395">
    <property type="term" value="P:phospholipid catabolic process"/>
    <property type="evidence" value="ECO:0007669"/>
    <property type="project" value="TreeGrafter"/>
</dbReference>
<organism evidence="2 3">
    <name type="scientific">Rhizobium freirei PRF 81</name>
    <dbReference type="NCBI Taxonomy" id="363754"/>
    <lineage>
        <taxon>Bacteria</taxon>
        <taxon>Pseudomonadati</taxon>
        <taxon>Pseudomonadota</taxon>
        <taxon>Alphaproteobacteria</taxon>
        <taxon>Hyphomicrobiales</taxon>
        <taxon>Rhizobiaceae</taxon>
        <taxon>Rhizobium/Agrobacterium group</taxon>
        <taxon>Rhizobium</taxon>
    </lineage>
</organism>
<keyword evidence="1" id="KW-0378">Hydrolase</keyword>
<dbReference type="PANTHER" id="PTHR31956:SF1">
    <property type="entry name" value="NON-SPECIFIC PHOSPHOLIPASE C1"/>
    <property type="match status" value="1"/>
</dbReference>
<dbReference type="STRING" id="363754.RHSP_61553"/>
<dbReference type="GO" id="GO:0042578">
    <property type="term" value="F:phosphoric ester hydrolase activity"/>
    <property type="evidence" value="ECO:0007669"/>
    <property type="project" value="UniProtKB-ARBA"/>
</dbReference>
<dbReference type="PATRIC" id="fig|363754.4.peg.1811"/>
<evidence type="ECO:0000313" key="2">
    <source>
        <dbReference type="EMBL" id="ENN88281.1"/>
    </source>
</evidence>
<accession>N6V557</accession>
<dbReference type="AlphaFoldDB" id="N6V557"/>
<dbReference type="Proteomes" id="UP000012429">
    <property type="component" value="Unassembled WGS sequence"/>
</dbReference>
<dbReference type="Gene3D" id="3.40.720.10">
    <property type="entry name" value="Alkaline Phosphatase, subunit A"/>
    <property type="match status" value="2"/>
</dbReference>
<dbReference type="InterPro" id="IPR017850">
    <property type="entry name" value="Alkaline_phosphatase_core_sf"/>
</dbReference>
<reference evidence="2 3" key="1">
    <citation type="journal article" date="2012" name="BMC Genomics">
        <title>Genomic basis of broad host range and environmental adaptability of Rhizobium tropici CIAT 899 and Rhizobium sp. PRF 81 which are used in inoculants for common bean (Phaseolus vulgaris L.).</title>
        <authorList>
            <person name="Ormeno-Orrillo E."/>
            <person name="Menna P."/>
            <person name="Almeida L.G."/>
            <person name="Ollero F.J."/>
            <person name="Nicolas M.F."/>
            <person name="Pains Rodrigues E."/>
            <person name="Shigueyoshi Nakatani A."/>
            <person name="Silva Batista J.S."/>
            <person name="Oliveira Chueire L.M."/>
            <person name="Souza R.C."/>
            <person name="Ribeiro Vasconcelos A.T."/>
            <person name="Megias M."/>
            <person name="Hungria M."/>
            <person name="Martinez-Romero E."/>
        </authorList>
    </citation>
    <scope>NUCLEOTIDE SEQUENCE [LARGE SCALE GENOMIC DNA]</scope>
    <source>
        <strain evidence="2 3">PRF 81</strain>
    </source>
</reference>
<protein>
    <submittedName>
        <fullName evidence="2">Phosphoesterase family protein</fullName>
    </submittedName>
</protein>
<sequence length="506" mass="55479">MRSRRVPATFEIVLSTLLFKGGKMSALNQIQHIVVLMLENRSFDSMLGKLYPKSSDFDGLSGSETNFDAAGVAYPVHNSAGTSDATMSIPAPDPGESWTDINMQLFGTSAPQSGAKPDMSGFVKNYQAQAAHSPGVYDPGSVMHYFTPEQVPVISKLARQFAVCDRWFASAPCQTWPNRFFVHTATANGYENNSPVHFPYRMQTIYNRIDDAQLPGGWKIYFHDVPQSITLEKLSLSLSRFRLFDEFLTDAKTGDLPAYSFIEPRYFADVSLPNDQHPPHVVTLGEQLIADVYNAVRSGPAWTRTLLVITYDEHGGCYDHVPPPPARPPEPKRPETAFDFSRYGVRVPAVIVSPYVRLGTVLRPQSDTPFDHTSIIATLRKRFPTLGPPLTARDAVAPDLSIALTLENPDNLGPDWLDTTPYSASPADVARARIAPPNGMQAALLEFTANIQNGVTGAALEARTFIGQQMQDLSQGLNGVPDGVAKDVASSITYIKSRLGALFRTV</sequence>
<dbReference type="InterPro" id="IPR007312">
    <property type="entry name" value="Phosphoesterase"/>
</dbReference>
<dbReference type="EMBL" id="AQHN01000036">
    <property type="protein sequence ID" value="ENN88281.1"/>
    <property type="molecule type" value="Genomic_DNA"/>
</dbReference>